<dbReference type="GO" id="GO:0005507">
    <property type="term" value="F:copper ion binding"/>
    <property type="evidence" value="ECO:0007669"/>
    <property type="project" value="TreeGrafter"/>
</dbReference>
<evidence type="ECO:0000256" key="2">
    <source>
        <dbReference type="ARBA" id="ARBA00019014"/>
    </source>
</evidence>
<comment type="caution">
    <text evidence="3">The sequence shown here is derived from an EMBL/GenBank/DDBJ whole genome shotgun (WGS) entry which is preliminary data.</text>
</comment>
<evidence type="ECO:0000313" key="4">
    <source>
        <dbReference type="Proteomes" id="UP000252585"/>
    </source>
</evidence>
<dbReference type="AlphaFoldDB" id="A0A368YEC8"/>
<dbReference type="EMBL" id="QPJJ01000001">
    <property type="protein sequence ID" value="RCW77237.1"/>
    <property type="molecule type" value="Genomic_DNA"/>
</dbReference>
<sequence length="232" mass="26350">MIVEAIVRNKQEALEAEKAGIDRLELVSNIQLDGLTPNVDVTKEVLNTVNIPVQVMIRPHNHGFFYLEDDNDLIKSTVDQMLNIGVRNFVFGALNKNKTIDETLITEILSMDSDIRITFHRAFDYSRDLEESYRILTKYSYGVERILTSGGAETCVDGQEKIKKLMKMSTNVKGPIIMPGSGLDKTNFMSFHQEVRASEYHFGKGVRHNQSYSGNFNQAFIHSVKNVNIFEI</sequence>
<dbReference type="PANTHER" id="PTHR12598">
    <property type="entry name" value="COPPER HOMEOSTASIS PROTEIN CUTC"/>
    <property type="match status" value="1"/>
</dbReference>
<dbReference type="InterPro" id="IPR005627">
    <property type="entry name" value="CutC-like"/>
</dbReference>
<dbReference type="InterPro" id="IPR036822">
    <property type="entry name" value="CutC-like_dom_sf"/>
</dbReference>
<reference evidence="3 4" key="1">
    <citation type="submission" date="2018-07" db="EMBL/GenBank/DDBJ databases">
        <title>Genomic Encyclopedia of Type Strains, Phase IV (KMG-IV): sequencing the most valuable type-strain genomes for metagenomic binning, comparative biology and taxonomic classification.</title>
        <authorList>
            <person name="Goeker M."/>
        </authorList>
    </citation>
    <scope>NUCLEOTIDE SEQUENCE [LARGE SCALE GENOMIC DNA]</scope>
    <source>
        <strain evidence="3 4">DSM 27696</strain>
    </source>
</reference>
<gene>
    <name evidence="3" type="ORF">DFR57_101105</name>
</gene>
<dbReference type="Proteomes" id="UP000252585">
    <property type="component" value="Unassembled WGS sequence"/>
</dbReference>
<protein>
    <recommendedName>
        <fullName evidence="2">Copper homeostasis protein cutC homolog</fullName>
    </recommendedName>
</protein>
<dbReference type="PANTHER" id="PTHR12598:SF0">
    <property type="entry name" value="COPPER HOMEOSTASIS PROTEIN CUTC HOMOLOG"/>
    <property type="match status" value="1"/>
</dbReference>
<evidence type="ECO:0000256" key="1">
    <source>
        <dbReference type="ARBA" id="ARBA00007768"/>
    </source>
</evidence>
<dbReference type="SUPFAM" id="SSF110395">
    <property type="entry name" value="CutC-like"/>
    <property type="match status" value="1"/>
</dbReference>
<comment type="similarity">
    <text evidence="1">Belongs to the CutC family.</text>
</comment>
<name>A0A368YEC8_9BACI</name>
<dbReference type="Gene3D" id="3.20.20.380">
    <property type="entry name" value="Copper homeostasis (CutC) domain"/>
    <property type="match status" value="1"/>
</dbReference>
<organism evidence="3 4">
    <name type="scientific">Saliterribacillus persicus</name>
    <dbReference type="NCBI Taxonomy" id="930114"/>
    <lineage>
        <taxon>Bacteria</taxon>
        <taxon>Bacillati</taxon>
        <taxon>Bacillota</taxon>
        <taxon>Bacilli</taxon>
        <taxon>Bacillales</taxon>
        <taxon>Bacillaceae</taxon>
        <taxon>Saliterribacillus</taxon>
    </lineage>
</organism>
<dbReference type="Pfam" id="PF03932">
    <property type="entry name" value="CutC"/>
    <property type="match status" value="1"/>
</dbReference>
<evidence type="ECO:0000313" key="3">
    <source>
        <dbReference type="EMBL" id="RCW77237.1"/>
    </source>
</evidence>
<accession>A0A368YEC8</accession>
<proteinExistence type="inferred from homology"/>
<keyword evidence="4" id="KW-1185">Reference proteome</keyword>